<evidence type="ECO:0000256" key="2">
    <source>
        <dbReference type="ARBA" id="ARBA00006676"/>
    </source>
</evidence>
<evidence type="ECO:0000256" key="3">
    <source>
        <dbReference type="ARBA" id="ARBA00022723"/>
    </source>
</evidence>
<comment type="similarity">
    <text evidence="2">Belongs to the metallo-dependent hydrolases superfamily. Adenosine and AMP deaminases family.</text>
</comment>
<comment type="cofactor">
    <cofactor evidence="1">
        <name>Zn(2+)</name>
        <dbReference type="ChEBI" id="CHEBI:29105"/>
    </cofactor>
</comment>
<dbReference type="Proteomes" id="UP000013251">
    <property type="component" value="Unassembled WGS sequence"/>
</dbReference>
<dbReference type="InterPro" id="IPR006330">
    <property type="entry name" value="Ado/ade_deaminase"/>
</dbReference>
<dbReference type="Pfam" id="PF00962">
    <property type="entry name" value="A_deaminase"/>
    <property type="match status" value="1"/>
</dbReference>
<organism evidence="7 8">
    <name type="scientific">Acinetobacter bereziniae LMG 1003 = CIP 70.12</name>
    <dbReference type="NCBI Taxonomy" id="981324"/>
    <lineage>
        <taxon>Bacteria</taxon>
        <taxon>Pseudomonadati</taxon>
        <taxon>Pseudomonadota</taxon>
        <taxon>Gammaproteobacteria</taxon>
        <taxon>Moraxellales</taxon>
        <taxon>Moraxellaceae</taxon>
        <taxon>Acinetobacter</taxon>
    </lineage>
</organism>
<dbReference type="SUPFAM" id="SSF51556">
    <property type="entry name" value="Metallo-dependent hydrolases"/>
    <property type="match status" value="1"/>
</dbReference>
<keyword evidence="8" id="KW-1185">Reference proteome</keyword>
<proteinExistence type="inferred from homology"/>
<name>N9DPE7_ACIBZ</name>
<dbReference type="Gene3D" id="3.20.20.140">
    <property type="entry name" value="Metal-dependent hydrolases"/>
    <property type="match status" value="1"/>
</dbReference>
<sequence>MNRLELIRALPKAELHVHIEGTFEPELMFAIAQRNQIDIPYKSVEEVKQAYNFHNLQSFLDIYYAGANVLVKEQDFYDLAWAYFEKCAEDHVVHTECSLIHKHIQTVV</sequence>
<dbReference type="InterPro" id="IPR001365">
    <property type="entry name" value="A_deaminase_dom"/>
</dbReference>
<dbReference type="GO" id="GO:0000034">
    <property type="term" value="F:adenine deaminase activity"/>
    <property type="evidence" value="ECO:0007669"/>
    <property type="project" value="TreeGrafter"/>
</dbReference>
<reference evidence="7 8" key="1">
    <citation type="submission" date="2013-02" db="EMBL/GenBank/DDBJ databases">
        <title>The Genome Sequence of Acinetobacter bereziniae CIP 70.12.</title>
        <authorList>
            <consortium name="The Broad Institute Genome Sequencing Platform"/>
            <consortium name="The Broad Institute Genome Sequencing Center for Infectious Disease"/>
            <person name="Cerqueira G."/>
            <person name="Feldgarden M."/>
            <person name="Courvalin P."/>
            <person name="Perichon B."/>
            <person name="Grillot-Courvalin C."/>
            <person name="Clermont D."/>
            <person name="Rocha E."/>
            <person name="Yoon E.-J."/>
            <person name="Nemec A."/>
            <person name="Walker B."/>
            <person name="Young S.K."/>
            <person name="Zeng Q."/>
            <person name="Gargeya S."/>
            <person name="Fitzgerald M."/>
            <person name="Haas B."/>
            <person name="Abouelleil A."/>
            <person name="Alvarado L."/>
            <person name="Arachchi H.M."/>
            <person name="Berlin A.M."/>
            <person name="Chapman S.B."/>
            <person name="Dewar J."/>
            <person name="Goldberg J."/>
            <person name="Griggs A."/>
            <person name="Gujja S."/>
            <person name="Hansen M."/>
            <person name="Howarth C."/>
            <person name="Imamovic A."/>
            <person name="Larimer J."/>
            <person name="McCowan C."/>
            <person name="Murphy C."/>
            <person name="Neiman D."/>
            <person name="Pearson M."/>
            <person name="Priest M."/>
            <person name="Roberts A."/>
            <person name="Saif S."/>
            <person name="Shea T."/>
            <person name="Sisk P."/>
            <person name="Sykes S."/>
            <person name="Wortman J."/>
            <person name="Nusbaum C."/>
            <person name="Birren B."/>
        </authorList>
    </citation>
    <scope>NUCLEOTIDE SEQUENCE [LARGE SCALE GENOMIC DNA]</scope>
    <source>
        <strain evidence="7 8">CIP 70.12</strain>
    </source>
</reference>
<dbReference type="GO" id="GO:0046872">
    <property type="term" value="F:metal ion binding"/>
    <property type="evidence" value="ECO:0007669"/>
    <property type="project" value="UniProtKB-KW"/>
</dbReference>
<dbReference type="GO" id="GO:0043103">
    <property type="term" value="P:hypoxanthine salvage"/>
    <property type="evidence" value="ECO:0007669"/>
    <property type="project" value="TreeGrafter"/>
</dbReference>
<evidence type="ECO:0000256" key="4">
    <source>
        <dbReference type="ARBA" id="ARBA00022801"/>
    </source>
</evidence>
<feature type="domain" description="Adenosine deaminase" evidence="6">
    <location>
        <begin position="11"/>
        <end position="98"/>
    </location>
</feature>
<evidence type="ECO:0000313" key="8">
    <source>
        <dbReference type="Proteomes" id="UP000013251"/>
    </source>
</evidence>
<dbReference type="AlphaFoldDB" id="N9DPE7"/>
<accession>N9DPE7</accession>
<gene>
    <name evidence="7" type="ORF">F938_00756</name>
</gene>
<dbReference type="InterPro" id="IPR032466">
    <property type="entry name" value="Metal_Hydrolase"/>
</dbReference>
<evidence type="ECO:0000256" key="1">
    <source>
        <dbReference type="ARBA" id="ARBA00001947"/>
    </source>
</evidence>
<comment type="caution">
    <text evidence="7">The sequence shown here is derived from an EMBL/GenBank/DDBJ whole genome shotgun (WGS) entry which is preliminary data.</text>
</comment>
<evidence type="ECO:0000313" key="7">
    <source>
        <dbReference type="EMBL" id="ENW00113.1"/>
    </source>
</evidence>
<evidence type="ECO:0000259" key="6">
    <source>
        <dbReference type="Pfam" id="PF00962"/>
    </source>
</evidence>
<dbReference type="GO" id="GO:0005829">
    <property type="term" value="C:cytosol"/>
    <property type="evidence" value="ECO:0007669"/>
    <property type="project" value="TreeGrafter"/>
</dbReference>
<evidence type="ECO:0000256" key="5">
    <source>
        <dbReference type="ARBA" id="ARBA00022833"/>
    </source>
</evidence>
<dbReference type="GO" id="GO:0006146">
    <property type="term" value="P:adenine catabolic process"/>
    <property type="evidence" value="ECO:0007669"/>
    <property type="project" value="TreeGrafter"/>
</dbReference>
<dbReference type="EMBL" id="APQG01000015">
    <property type="protein sequence ID" value="ENW00113.1"/>
    <property type="molecule type" value="Genomic_DNA"/>
</dbReference>
<keyword evidence="5" id="KW-0862">Zinc</keyword>
<dbReference type="HOGENOM" id="CLU_2191225_0_0_6"/>
<dbReference type="PANTHER" id="PTHR43114">
    <property type="entry name" value="ADENINE DEAMINASE"/>
    <property type="match status" value="1"/>
</dbReference>
<dbReference type="PATRIC" id="fig|1217650.3.peg.726"/>
<protein>
    <submittedName>
        <fullName evidence="7">Adenosine deaminase</fullName>
    </submittedName>
</protein>
<dbReference type="PANTHER" id="PTHR43114:SF6">
    <property type="entry name" value="ADENINE DEAMINASE"/>
    <property type="match status" value="1"/>
</dbReference>
<keyword evidence="3" id="KW-0479">Metal-binding</keyword>
<keyword evidence="4" id="KW-0378">Hydrolase</keyword>